<protein>
    <recommendedName>
        <fullName evidence="3">histidine kinase</fullName>
        <ecNumber evidence="3">2.7.13.3</ecNumber>
    </recommendedName>
</protein>
<comment type="subcellular location">
    <subcellularLocation>
        <location evidence="2">Cell membrane</location>
    </subcellularLocation>
</comment>
<dbReference type="SUPFAM" id="SSF47384">
    <property type="entry name" value="Homodimeric domain of signal transducing histidine kinase"/>
    <property type="match status" value="1"/>
</dbReference>
<keyword evidence="5" id="KW-1185">Reference proteome</keyword>
<accession>A0A430FMP5</accession>
<comment type="caution">
    <text evidence="4">The sequence shown here is derived from an EMBL/GenBank/DDBJ whole genome shotgun (WGS) entry which is preliminary data.</text>
</comment>
<dbReference type="Gene3D" id="1.10.287.130">
    <property type="match status" value="1"/>
</dbReference>
<sequence length="40" mass="4327">MFADFNTMVAELGGIETMKNDFVANVSHDIKNPLAIPGFA</sequence>
<evidence type="ECO:0000256" key="1">
    <source>
        <dbReference type="ARBA" id="ARBA00000085"/>
    </source>
</evidence>
<proteinExistence type="predicted"/>
<keyword evidence="4" id="KW-0418">Kinase</keyword>
<organism evidence="4 5">
    <name type="scientific">Bifidobacterium goeldii</name>
    <dbReference type="NCBI Taxonomy" id="2306975"/>
    <lineage>
        <taxon>Bacteria</taxon>
        <taxon>Bacillati</taxon>
        <taxon>Actinomycetota</taxon>
        <taxon>Actinomycetes</taxon>
        <taxon>Bifidobacteriales</taxon>
        <taxon>Bifidobacteriaceae</taxon>
        <taxon>Bifidobacterium</taxon>
    </lineage>
</organism>
<dbReference type="InterPro" id="IPR036097">
    <property type="entry name" value="HisK_dim/P_sf"/>
</dbReference>
<dbReference type="Proteomes" id="UP000287533">
    <property type="component" value="Unassembled WGS sequence"/>
</dbReference>
<dbReference type="AlphaFoldDB" id="A0A430FMP5"/>
<evidence type="ECO:0000256" key="2">
    <source>
        <dbReference type="ARBA" id="ARBA00004236"/>
    </source>
</evidence>
<name>A0A430FMP5_9BIFI</name>
<dbReference type="EC" id="2.7.13.3" evidence="3"/>
<dbReference type="CDD" id="cd00082">
    <property type="entry name" value="HisKA"/>
    <property type="match status" value="1"/>
</dbReference>
<evidence type="ECO:0000313" key="4">
    <source>
        <dbReference type="EMBL" id="RSX54052.1"/>
    </source>
</evidence>
<dbReference type="GO" id="GO:0000155">
    <property type="term" value="F:phosphorelay sensor kinase activity"/>
    <property type="evidence" value="ECO:0007669"/>
    <property type="project" value="InterPro"/>
</dbReference>
<keyword evidence="4" id="KW-0808">Transferase</keyword>
<reference evidence="4 5" key="1">
    <citation type="submission" date="2018-09" db="EMBL/GenBank/DDBJ databases">
        <title>Characterization of the phylogenetic diversity of five novel species belonging to the genus Bifidobacterium.</title>
        <authorList>
            <person name="Lugli G.A."/>
            <person name="Duranti S."/>
            <person name="Milani C."/>
        </authorList>
    </citation>
    <scope>NUCLEOTIDE SEQUENCE [LARGE SCALE GENOMIC DNA]</scope>
    <source>
        <strain evidence="4 5">2034B</strain>
    </source>
</reference>
<dbReference type="EMBL" id="QXGL01000001">
    <property type="protein sequence ID" value="RSX54052.1"/>
    <property type="molecule type" value="Genomic_DNA"/>
</dbReference>
<evidence type="ECO:0000256" key="3">
    <source>
        <dbReference type="ARBA" id="ARBA00012438"/>
    </source>
</evidence>
<comment type="catalytic activity">
    <reaction evidence="1">
        <text>ATP + protein L-histidine = ADP + protein N-phospho-L-histidine.</text>
        <dbReference type="EC" id="2.7.13.3"/>
    </reaction>
</comment>
<dbReference type="GO" id="GO:0005886">
    <property type="term" value="C:plasma membrane"/>
    <property type="evidence" value="ECO:0007669"/>
    <property type="project" value="UniProtKB-SubCell"/>
</dbReference>
<evidence type="ECO:0000313" key="5">
    <source>
        <dbReference type="Proteomes" id="UP000287533"/>
    </source>
</evidence>
<dbReference type="InterPro" id="IPR003661">
    <property type="entry name" value="HisK_dim/P_dom"/>
</dbReference>
<gene>
    <name evidence="4" type="ORF">D2E25_0358</name>
</gene>